<sequence length="84" mass="9474">MTVKELVLEELNVPVKLLTQRMFVIQHKHHLPIMMLIAPVEGISAKEIADALGIAESTLSEWRKRFGMEDVRTLKPGPKVTQKG</sequence>
<name>A0A0F9KEV7_9ZZZZ</name>
<protein>
    <submittedName>
        <fullName evidence="1">Uncharacterized protein</fullName>
    </submittedName>
</protein>
<dbReference type="Pfam" id="PF13384">
    <property type="entry name" value="HTH_23"/>
    <property type="match status" value="1"/>
</dbReference>
<evidence type="ECO:0000313" key="1">
    <source>
        <dbReference type="EMBL" id="KKM20658.1"/>
    </source>
</evidence>
<dbReference type="EMBL" id="LAZR01013720">
    <property type="protein sequence ID" value="KKM20658.1"/>
    <property type="molecule type" value="Genomic_DNA"/>
</dbReference>
<organism evidence="1">
    <name type="scientific">marine sediment metagenome</name>
    <dbReference type="NCBI Taxonomy" id="412755"/>
    <lineage>
        <taxon>unclassified sequences</taxon>
        <taxon>metagenomes</taxon>
        <taxon>ecological metagenomes</taxon>
    </lineage>
</organism>
<dbReference type="AlphaFoldDB" id="A0A0F9KEV7"/>
<accession>A0A0F9KEV7</accession>
<proteinExistence type="predicted"/>
<reference evidence="1" key="1">
    <citation type="journal article" date="2015" name="Nature">
        <title>Complex archaea that bridge the gap between prokaryotes and eukaryotes.</title>
        <authorList>
            <person name="Spang A."/>
            <person name="Saw J.H."/>
            <person name="Jorgensen S.L."/>
            <person name="Zaremba-Niedzwiedzka K."/>
            <person name="Martijn J."/>
            <person name="Lind A.E."/>
            <person name="van Eijk R."/>
            <person name="Schleper C."/>
            <person name="Guy L."/>
            <person name="Ettema T.J."/>
        </authorList>
    </citation>
    <scope>NUCLEOTIDE SEQUENCE</scope>
</reference>
<comment type="caution">
    <text evidence="1">The sequence shown here is derived from an EMBL/GenBank/DDBJ whole genome shotgun (WGS) entry which is preliminary data.</text>
</comment>
<gene>
    <name evidence="1" type="ORF">LCGC14_1643300</name>
</gene>